<gene>
    <name evidence="4" type="primary">virB9_1</name>
    <name evidence="4" type="ORF">LMG3441_06047</name>
</gene>
<feature type="chain" id="PRO_5028859159" evidence="3">
    <location>
        <begin position="22"/>
        <end position="272"/>
    </location>
</feature>
<dbReference type="RefSeq" id="WP_175171964.1">
    <property type="nucleotide sequence ID" value="NZ_CADIJQ010000018.1"/>
</dbReference>
<keyword evidence="2 3" id="KW-0732">Signal</keyword>
<evidence type="ECO:0000256" key="3">
    <source>
        <dbReference type="SAM" id="SignalP"/>
    </source>
</evidence>
<proteinExistence type="inferred from homology"/>
<dbReference type="EMBL" id="CADIJQ010000018">
    <property type="protein sequence ID" value="CAB3743740.1"/>
    <property type="molecule type" value="Genomic_DNA"/>
</dbReference>
<evidence type="ECO:0000313" key="5">
    <source>
        <dbReference type="Proteomes" id="UP000494269"/>
    </source>
</evidence>
<sequence length="272" mass="30327">MNIRFRPLAVAVLSVALCAAAAPAWSLDRPAASPKDQRIRWTDYDAADVIQVDTTLGVATQVQLNDDEDYVTHAFGDSAAYDFQQVGKHLLLKPIVEQADTNLLYITTKRNYSFLLKYEKARKNGGVFRVVLRYPELEQAKSAAQEERDRVQRDLATADVAINWQAYSMSGDTSLAPVAAWDDGAQTWLRFAPGQDLPAIYFVDADGQEVIVNRHMEDEQTVVLHRVAKRWHLRIGNQVLAVHNDGAPVTRSLATGTVSPQVERVIREETAP</sequence>
<dbReference type="InterPro" id="IPR033645">
    <property type="entry name" value="VirB9/CagX/TrbG_C"/>
</dbReference>
<feature type="signal peptide" evidence="3">
    <location>
        <begin position="1"/>
        <end position="21"/>
    </location>
</feature>
<name>A0A6S7AQM4_9BURK</name>
<evidence type="ECO:0000256" key="1">
    <source>
        <dbReference type="ARBA" id="ARBA00006135"/>
    </source>
</evidence>
<dbReference type="AlphaFoldDB" id="A0A6S7AQM4"/>
<dbReference type="Pfam" id="PF03524">
    <property type="entry name" value="CagX"/>
    <property type="match status" value="1"/>
</dbReference>
<reference evidence="4 5" key="1">
    <citation type="submission" date="2020-04" db="EMBL/GenBank/DDBJ databases">
        <authorList>
            <person name="De Canck E."/>
        </authorList>
    </citation>
    <scope>NUCLEOTIDE SEQUENCE [LARGE SCALE GENOMIC DNA]</scope>
    <source>
        <strain evidence="4 5">LMG 3441</strain>
    </source>
</reference>
<dbReference type="InterPro" id="IPR010258">
    <property type="entry name" value="Conjugal_tfr_TrbG/VirB9/CagX"/>
</dbReference>
<dbReference type="Proteomes" id="UP000494269">
    <property type="component" value="Unassembled WGS sequence"/>
</dbReference>
<dbReference type="CDD" id="cd06911">
    <property type="entry name" value="VirB9_CagX_TrbG"/>
    <property type="match status" value="1"/>
</dbReference>
<protein>
    <submittedName>
        <fullName evidence="4">Type IV secretion system protein virB9</fullName>
    </submittedName>
</protein>
<evidence type="ECO:0000256" key="2">
    <source>
        <dbReference type="ARBA" id="ARBA00022729"/>
    </source>
</evidence>
<dbReference type="InterPro" id="IPR038161">
    <property type="entry name" value="VirB9/CagX/TrbG_C_sf"/>
</dbReference>
<accession>A0A6S7AQM4</accession>
<dbReference type="Gene3D" id="2.60.40.2500">
    <property type="match status" value="1"/>
</dbReference>
<keyword evidence="5" id="KW-1185">Reference proteome</keyword>
<comment type="similarity">
    <text evidence="1">Belongs to the TrbG/VirB9 family.</text>
</comment>
<evidence type="ECO:0000313" key="4">
    <source>
        <dbReference type="EMBL" id="CAB3743740.1"/>
    </source>
</evidence>
<organism evidence="4 5">
    <name type="scientific">Achromobacter kerstersii</name>
    <dbReference type="NCBI Taxonomy" id="1353890"/>
    <lineage>
        <taxon>Bacteria</taxon>
        <taxon>Pseudomonadati</taxon>
        <taxon>Pseudomonadota</taxon>
        <taxon>Betaproteobacteria</taxon>
        <taxon>Burkholderiales</taxon>
        <taxon>Alcaligenaceae</taxon>
        <taxon>Achromobacter</taxon>
    </lineage>
</organism>